<dbReference type="PANTHER" id="PTHR17204">
    <property type="entry name" value="PRE-MRNA PROCESSING PROTEIN PRP39-RELATED"/>
    <property type="match status" value="1"/>
</dbReference>
<evidence type="ECO:0000259" key="9">
    <source>
        <dbReference type="PROSITE" id="PS50102"/>
    </source>
</evidence>
<dbReference type="Pfam" id="PF05843">
    <property type="entry name" value="Suf"/>
    <property type="match status" value="1"/>
</dbReference>
<dbReference type="SUPFAM" id="SSF54928">
    <property type="entry name" value="RNA-binding domain, RBD"/>
    <property type="match status" value="1"/>
</dbReference>
<keyword evidence="4 7" id="KW-0694">RNA-binding</keyword>
<dbReference type="InterPro" id="IPR000504">
    <property type="entry name" value="RRM_dom"/>
</dbReference>
<feature type="compositionally biased region" description="Basic and acidic residues" evidence="8">
    <location>
        <begin position="1006"/>
        <end position="1017"/>
    </location>
</feature>
<dbReference type="SUPFAM" id="SSF48452">
    <property type="entry name" value="TPR-like"/>
    <property type="match status" value="1"/>
</dbReference>
<keyword evidence="2" id="KW-0507">mRNA processing</keyword>
<dbReference type="Gene3D" id="3.30.70.330">
    <property type="match status" value="2"/>
</dbReference>
<dbReference type="AlphaFoldDB" id="G5A972"/>
<keyword evidence="11" id="KW-1185">Reference proteome</keyword>
<dbReference type="InterPro" id="IPR008847">
    <property type="entry name" value="Suf"/>
</dbReference>
<dbReference type="SMART" id="SM00360">
    <property type="entry name" value="RRM"/>
    <property type="match status" value="2"/>
</dbReference>
<evidence type="ECO:0000256" key="4">
    <source>
        <dbReference type="ARBA" id="ARBA00022884"/>
    </source>
</evidence>
<dbReference type="GeneID" id="20649308"/>
<feature type="region of interest" description="Disordered" evidence="8">
    <location>
        <begin position="1"/>
        <end position="69"/>
    </location>
</feature>
<proteinExistence type="predicted"/>
<dbReference type="GO" id="GO:0006397">
    <property type="term" value="P:mRNA processing"/>
    <property type="evidence" value="ECO:0007669"/>
    <property type="project" value="UniProtKB-KW"/>
</dbReference>
<dbReference type="OMA" id="LWARYIL"/>
<dbReference type="PROSITE" id="PS50102">
    <property type="entry name" value="RRM"/>
    <property type="match status" value="2"/>
</dbReference>
<protein>
    <recommendedName>
        <fullName evidence="9">RRM domain-containing protein</fullName>
    </recommendedName>
</protein>
<dbReference type="Pfam" id="PF00076">
    <property type="entry name" value="RRM_1"/>
    <property type="match status" value="1"/>
</dbReference>
<feature type="compositionally biased region" description="Low complexity" evidence="8">
    <location>
        <begin position="993"/>
        <end position="1003"/>
    </location>
</feature>
<evidence type="ECO:0000256" key="8">
    <source>
        <dbReference type="SAM" id="MobiDB-lite"/>
    </source>
</evidence>
<accession>G5A972</accession>
<evidence type="ECO:0000256" key="1">
    <source>
        <dbReference type="ARBA" id="ARBA00004123"/>
    </source>
</evidence>
<feature type="region of interest" description="Disordered" evidence="8">
    <location>
        <begin position="920"/>
        <end position="1017"/>
    </location>
</feature>
<feature type="domain" description="RRM" evidence="9">
    <location>
        <begin position="718"/>
        <end position="797"/>
    </location>
</feature>
<dbReference type="RefSeq" id="XP_009536620.1">
    <property type="nucleotide sequence ID" value="XM_009538325.1"/>
</dbReference>
<dbReference type="Gene3D" id="1.25.40.10">
    <property type="entry name" value="Tetratricopeptide repeat domain"/>
    <property type="match status" value="2"/>
</dbReference>
<dbReference type="KEGG" id="psoj:PHYSODRAFT_352836"/>
<gene>
    <name evidence="10" type="ORF">PHYSODRAFT_352836</name>
</gene>
<feature type="region of interest" description="Disordered" evidence="8">
    <location>
        <begin position="794"/>
        <end position="814"/>
    </location>
</feature>
<keyword evidence="6" id="KW-0539">Nucleus</keyword>
<dbReference type="InterPro" id="IPR011990">
    <property type="entry name" value="TPR-like_helical_dom_sf"/>
</dbReference>
<sequence length="1017" mass="113701">MARGAAPGDDDSSSSGFSSDEDMADVSDLPSTASYTPSVHVEVLDEEVEEAQESAPIDAQASSEASAAPSDVLQCCQEAAEPILRTSQPLDVSYEQFTTAIAHVTWHWPTSESPELDKRLVAYHSLRAELYKAFQRAFPLTEDMYTQWIGDAEARGDAALEIKKLFELTHRDYWSVPLTLQYLKFLREEGVGNELEKTMERAQSTVGMHFARGHEVWALCRELTAEKFDDEEKDAELKKERAIRELFCKQMQLPLDQNDLVMSEFRAWDAYNTLDAEALGSAFEEASKRQSKLFAPLMKKLRGFEARVNAAPGTEDAAAPEQAWQQYLNFVKHRVAPLMSSEKAGGASEQGRQLVMCLYERAVAVMCLSPSLWASYLEYLEPSQDDEDNGRNNFGKLQVARRAVRNVPFDSSAWTEYLIEMERQNKPNQAISELVQTELLARSSPPMDQFHLLNVLLTWCDSVRRRASMAIIDDDLDRIAAESLVERVFSDCEQFITKTFPDFLDGRVRLAEYQAKCYWLLMNREGWTPPDHKHTMKERKVAKFWKDKLDTTLGDQAASWIAYLEALRYTNAYPVDIMRSMVFERAVERVKDSPLVLAEAWLAFEREFGNLRGYLRARRYHTKHRSTAQATANIQAPAASATADPAPASADKKMKPSKKRKANASDKSSQKQPPPKRAKDQETSVEGGDATTAMEVDATKKAKSAEKKNAHESLTNEHTLFLCNVDKEATQQDIEALFRDIPTLKEVRLVVKTRGDRVKSRGMAYVQFTDEAGVEEGLKQNGCLLHGHPLRVERSKPPLTSASTPGGKPAASQSFWKTDPLTLYVGDLNREDSKDQVTEEQLQISLQQAMQAAGQLVVVTRVSILKDRHGKLKNYGLVEVAEPAQAEFCLANASALREKLGEQVTMKPSRFSIAHILEQQEKQQKQKQQRKANASATMGRGAGPSKGANAPHVRPSTRLNLPSSGSATSLMPRALRRKLAAQSNAAKTDPSEAEAGATTATVTPKSNEDFRKMLFNK</sequence>
<evidence type="ECO:0000256" key="6">
    <source>
        <dbReference type="ARBA" id="ARBA00023242"/>
    </source>
</evidence>
<evidence type="ECO:0000256" key="7">
    <source>
        <dbReference type="PROSITE-ProRule" id="PRU00176"/>
    </source>
</evidence>
<dbReference type="SMR" id="G5A972"/>
<name>G5A972_PHYSP</name>
<comment type="subcellular location">
    <subcellularLocation>
        <location evidence="1">Nucleus</location>
    </subcellularLocation>
</comment>
<feature type="domain" description="RRM" evidence="9">
    <location>
        <begin position="821"/>
        <end position="911"/>
    </location>
</feature>
<feature type="compositionally biased region" description="Basic and acidic residues" evidence="8">
    <location>
        <begin position="697"/>
        <end position="711"/>
    </location>
</feature>
<feature type="compositionally biased region" description="Low complexity" evidence="8">
    <location>
        <begin position="59"/>
        <end position="69"/>
    </location>
</feature>
<dbReference type="InterPro" id="IPR012677">
    <property type="entry name" value="Nucleotide-bd_a/b_plait_sf"/>
</dbReference>
<dbReference type="GO" id="GO:0003723">
    <property type="term" value="F:RNA binding"/>
    <property type="evidence" value="ECO:0007669"/>
    <property type="project" value="UniProtKB-UniRule"/>
</dbReference>
<feature type="compositionally biased region" description="Polar residues" evidence="8">
    <location>
        <begin position="957"/>
        <end position="969"/>
    </location>
</feature>
<dbReference type="EMBL" id="JH159161">
    <property type="protein sequence ID" value="EGZ08448.1"/>
    <property type="molecule type" value="Genomic_DNA"/>
</dbReference>
<evidence type="ECO:0000313" key="11">
    <source>
        <dbReference type="Proteomes" id="UP000002640"/>
    </source>
</evidence>
<keyword evidence="3" id="KW-0677">Repeat</keyword>
<dbReference type="GO" id="GO:0005634">
    <property type="term" value="C:nucleus"/>
    <property type="evidence" value="ECO:0007669"/>
    <property type="project" value="UniProtKB-SubCell"/>
</dbReference>
<dbReference type="InterPro" id="IPR008669">
    <property type="entry name" value="LSM_interact"/>
</dbReference>
<evidence type="ECO:0000256" key="5">
    <source>
        <dbReference type="ARBA" id="ARBA00023187"/>
    </source>
</evidence>
<dbReference type="InParanoid" id="G5A972"/>
<reference evidence="10 11" key="1">
    <citation type="journal article" date="2006" name="Science">
        <title>Phytophthora genome sequences uncover evolutionary origins and mechanisms of pathogenesis.</title>
        <authorList>
            <person name="Tyler B.M."/>
            <person name="Tripathy S."/>
            <person name="Zhang X."/>
            <person name="Dehal P."/>
            <person name="Jiang R.H."/>
            <person name="Aerts A."/>
            <person name="Arredondo F.D."/>
            <person name="Baxter L."/>
            <person name="Bensasson D."/>
            <person name="Beynon J.L."/>
            <person name="Chapman J."/>
            <person name="Damasceno C.M."/>
            <person name="Dorrance A.E."/>
            <person name="Dou D."/>
            <person name="Dickerman A.W."/>
            <person name="Dubchak I.L."/>
            <person name="Garbelotto M."/>
            <person name="Gijzen M."/>
            <person name="Gordon S.G."/>
            <person name="Govers F."/>
            <person name="Grunwald N.J."/>
            <person name="Huang W."/>
            <person name="Ivors K.L."/>
            <person name="Jones R.W."/>
            <person name="Kamoun S."/>
            <person name="Krampis K."/>
            <person name="Lamour K.H."/>
            <person name="Lee M.K."/>
            <person name="McDonald W.H."/>
            <person name="Medina M."/>
            <person name="Meijer H.J."/>
            <person name="Nordberg E.K."/>
            <person name="Maclean D.J."/>
            <person name="Ospina-Giraldo M.D."/>
            <person name="Morris P.F."/>
            <person name="Phuntumart V."/>
            <person name="Putnam N.H."/>
            <person name="Rash S."/>
            <person name="Rose J.K."/>
            <person name="Sakihama Y."/>
            <person name="Salamov A.A."/>
            <person name="Savidor A."/>
            <person name="Scheuring C.F."/>
            <person name="Smith B.M."/>
            <person name="Sobral B.W."/>
            <person name="Terry A."/>
            <person name="Torto-Alalibo T.A."/>
            <person name="Win J."/>
            <person name="Xu Z."/>
            <person name="Zhang H."/>
            <person name="Grigoriev I.V."/>
            <person name="Rokhsar D.S."/>
            <person name="Boore J.L."/>
        </authorList>
    </citation>
    <scope>NUCLEOTIDE SEQUENCE [LARGE SCALE GENOMIC DNA]</scope>
    <source>
        <strain evidence="10 11">P6497</strain>
    </source>
</reference>
<evidence type="ECO:0000256" key="2">
    <source>
        <dbReference type="ARBA" id="ARBA00022664"/>
    </source>
</evidence>
<dbReference type="InterPro" id="IPR035979">
    <property type="entry name" value="RBD_domain_sf"/>
</dbReference>
<dbReference type="PANTHER" id="PTHR17204:SF25">
    <property type="entry name" value="RRM DOMAIN-CONTAINING PROTEIN"/>
    <property type="match status" value="1"/>
</dbReference>
<dbReference type="Pfam" id="PF05391">
    <property type="entry name" value="Lsm_interact"/>
    <property type="match status" value="1"/>
</dbReference>
<feature type="compositionally biased region" description="Low complexity" evidence="8">
    <location>
        <begin position="627"/>
        <end position="649"/>
    </location>
</feature>
<dbReference type="STRING" id="1094619.G5A972"/>
<feature type="region of interest" description="Disordered" evidence="8">
    <location>
        <begin position="626"/>
        <end position="711"/>
    </location>
</feature>
<evidence type="ECO:0000256" key="3">
    <source>
        <dbReference type="ARBA" id="ARBA00022737"/>
    </source>
</evidence>
<dbReference type="GO" id="GO:0008380">
    <property type="term" value="P:RNA splicing"/>
    <property type="evidence" value="ECO:0007669"/>
    <property type="project" value="UniProtKB-KW"/>
</dbReference>
<organism evidence="10 11">
    <name type="scientific">Phytophthora sojae (strain P6497)</name>
    <name type="common">Soybean stem and root rot agent</name>
    <name type="synonym">Phytophthora megasperma f. sp. glycines</name>
    <dbReference type="NCBI Taxonomy" id="1094619"/>
    <lineage>
        <taxon>Eukaryota</taxon>
        <taxon>Sar</taxon>
        <taxon>Stramenopiles</taxon>
        <taxon>Oomycota</taxon>
        <taxon>Peronosporomycetes</taxon>
        <taxon>Peronosporales</taxon>
        <taxon>Peronosporaceae</taxon>
        <taxon>Phytophthora</taxon>
    </lineage>
</organism>
<evidence type="ECO:0000313" key="10">
    <source>
        <dbReference type="EMBL" id="EGZ08448.1"/>
    </source>
</evidence>
<keyword evidence="5" id="KW-0508">mRNA splicing</keyword>
<dbReference type="Proteomes" id="UP000002640">
    <property type="component" value="Unassembled WGS sequence"/>
</dbReference>